<evidence type="ECO:0000313" key="2">
    <source>
        <dbReference type="Proteomes" id="UP001470230"/>
    </source>
</evidence>
<proteinExistence type="predicted"/>
<sequence>MNDHNERTTRISNGFKSKASIDYKDTSTLNLNIDNELEHFVSMIEENTFSILSIKQKFGLMQENGKLFKDETIEKLDSFEKQINEIEEHVNSSFHIFNRRLNHMELLGFRPASYHPAKMITISDKHQITTAFYTSDYVYIGTDTSRVILFSGKTMQLSIEIGPIDGTAVIQIGLVSRTDNHILAVKTSSNFIYIIDTQKPSEKRTIKATIYTTWPTNLPSQYRLVTVENESLNFYDDTLTVTNVLKIEAQKLFSGPDRLIVVNNDVVSIFNIEEEVHLEKEIHLPFPPTLISSSRVAFVASGSCNDIAIVNFNGNYRLVNVGGPSRFIFTWGSYYFRVGEGTLIECRDFFDKTDKVIKIGDPVWWPHDAQKPLAVCGIMESTLITALDLKCVLWN</sequence>
<dbReference type="InterPro" id="IPR036322">
    <property type="entry name" value="WD40_repeat_dom_sf"/>
</dbReference>
<dbReference type="EMBL" id="JAPFFF010000001">
    <property type="protein sequence ID" value="KAK8900250.1"/>
    <property type="molecule type" value="Genomic_DNA"/>
</dbReference>
<gene>
    <name evidence="1" type="ORF">M9Y10_002573</name>
</gene>
<evidence type="ECO:0000313" key="1">
    <source>
        <dbReference type="EMBL" id="KAK8900250.1"/>
    </source>
</evidence>
<comment type="caution">
    <text evidence="1">The sequence shown here is derived from an EMBL/GenBank/DDBJ whole genome shotgun (WGS) entry which is preliminary data.</text>
</comment>
<accession>A0ABR2LA62</accession>
<dbReference type="SUPFAM" id="SSF50978">
    <property type="entry name" value="WD40 repeat-like"/>
    <property type="match status" value="1"/>
</dbReference>
<name>A0ABR2LA62_9EUKA</name>
<reference evidence="1 2" key="1">
    <citation type="submission" date="2024-04" db="EMBL/GenBank/DDBJ databases">
        <title>Tritrichomonas musculus Genome.</title>
        <authorList>
            <person name="Alves-Ferreira E."/>
            <person name="Grigg M."/>
            <person name="Lorenzi H."/>
            <person name="Galac M."/>
        </authorList>
    </citation>
    <scope>NUCLEOTIDE SEQUENCE [LARGE SCALE GENOMIC DNA]</scope>
    <source>
        <strain evidence="1 2">EAF2021</strain>
    </source>
</reference>
<protein>
    <submittedName>
        <fullName evidence="1">Uncharacterized protein</fullName>
    </submittedName>
</protein>
<organism evidence="1 2">
    <name type="scientific">Tritrichomonas musculus</name>
    <dbReference type="NCBI Taxonomy" id="1915356"/>
    <lineage>
        <taxon>Eukaryota</taxon>
        <taxon>Metamonada</taxon>
        <taxon>Parabasalia</taxon>
        <taxon>Tritrichomonadida</taxon>
        <taxon>Tritrichomonadidae</taxon>
        <taxon>Tritrichomonas</taxon>
    </lineage>
</organism>
<dbReference type="Proteomes" id="UP001470230">
    <property type="component" value="Unassembled WGS sequence"/>
</dbReference>
<keyword evidence="2" id="KW-1185">Reference proteome</keyword>